<gene>
    <name evidence="1" type="ORF">S01H1_67776</name>
</gene>
<dbReference type="PANTHER" id="PTHR32063">
    <property type="match status" value="1"/>
</dbReference>
<comment type="caution">
    <text evidence="1">The sequence shown here is derived from an EMBL/GenBank/DDBJ whole genome shotgun (WGS) entry which is preliminary data.</text>
</comment>
<dbReference type="SUPFAM" id="SSF82714">
    <property type="entry name" value="Multidrug efflux transporter AcrB TolC docking domain, DN and DC subdomains"/>
    <property type="match status" value="1"/>
</dbReference>
<dbReference type="Pfam" id="PF00873">
    <property type="entry name" value="ACR_tran"/>
    <property type="match status" value="1"/>
</dbReference>
<dbReference type="SUPFAM" id="SSF82693">
    <property type="entry name" value="Multidrug efflux transporter AcrB pore domain, PN1, PN2, PC1 and PC2 subdomains"/>
    <property type="match status" value="1"/>
</dbReference>
<evidence type="ECO:0008006" key="2">
    <source>
        <dbReference type="Google" id="ProtNLM"/>
    </source>
</evidence>
<dbReference type="InterPro" id="IPR027463">
    <property type="entry name" value="AcrB_DN_DC_subdom"/>
</dbReference>
<name>X0XCF4_9ZZZZ</name>
<accession>X0XCF4</accession>
<evidence type="ECO:0000313" key="1">
    <source>
        <dbReference type="EMBL" id="GAG40765.1"/>
    </source>
</evidence>
<protein>
    <recommendedName>
        <fullName evidence="2">Acriflavin resistance protein</fullName>
    </recommendedName>
</protein>
<dbReference type="Gene3D" id="3.30.70.1320">
    <property type="entry name" value="Multidrug efflux transporter AcrB pore domain like"/>
    <property type="match status" value="1"/>
</dbReference>
<sequence>LSEIDVEWDETLSDLEYEGALNDLRGAIDRVDDLPEDAETPILRELSVSEAFNICMVAVTDEGGVGEFTLREIARDLRERLERIPGLRRASLRGGRERELRVLVDKNRAAQYDLTLAEISGIIARNNQNFAAGSFTDPGAREVRVRGLGNFVSAAQLADTVVKKNPDGSHVRLADVAEVVEGFEKRRVFSRHNGKPSIALGISKDADTDIIDLVDQIHAFVDEYAATLPEGVDAELTWNSAAYVATRI</sequence>
<organism evidence="1">
    <name type="scientific">marine sediment metagenome</name>
    <dbReference type="NCBI Taxonomy" id="412755"/>
    <lineage>
        <taxon>unclassified sequences</taxon>
        <taxon>metagenomes</taxon>
        <taxon>ecological metagenomes</taxon>
    </lineage>
</organism>
<feature type="non-terminal residue" evidence="1">
    <location>
        <position position="1"/>
    </location>
</feature>
<feature type="non-terminal residue" evidence="1">
    <location>
        <position position="248"/>
    </location>
</feature>
<proteinExistence type="predicted"/>
<dbReference type="PANTHER" id="PTHR32063:SF33">
    <property type="entry name" value="RND SUPERFAMILY EFFLUX PUMP PERMEASE COMPONENT"/>
    <property type="match status" value="1"/>
</dbReference>
<dbReference type="GO" id="GO:0005886">
    <property type="term" value="C:plasma membrane"/>
    <property type="evidence" value="ECO:0007669"/>
    <property type="project" value="TreeGrafter"/>
</dbReference>
<dbReference type="EMBL" id="BARS01044910">
    <property type="protein sequence ID" value="GAG40765.1"/>
    <property type="molecule type" value="Genomic_DNA"/>
</dbReference>
<dbReference type="InterPro" id="IPR001036">
    <property type="entry name" value="Acrflvin-R"/>
</dbReference>
<dbReference type="Gene3D" id="3.30.70.1430">
    <property type="entry name" value="Multidrug efflux transporter AcrB pore domain"/>
    <property type="match status" value="1"/>
</dbReference>
<dbReference type="Gene3D" id="3.30.2090.10">
    <property type="entry name" value="Multidrug efflux transporter AcrB TolC docking domain, DN and DC subdomains"/>
    <property type="match status" value="1"/>
</dbReference>
<dbReference type="AlphaFoldDB" id="X0XCF4"/>
<dbReference type="GO" id="GO:0042910">
    <property type="term" value="F:xenobiotic transmembrane transporter activity"/>
    <property type="evidence" value="ECO:0007669"/>
    <property type="project" value="TreeGrafter"/>
</dbReference>
<reference evidence="1" key="1">
    <citation type="journal article" date="2014" name="Front. Microbiol.">
        <title>High frequency of phylogenetically diverse reductive dehalogenase-homologous genes in deep subseafloor sedimentary metagenomes.</title>
        <authorList>
            <person name="Kawai M."/>
            <person name="Futagami T."/>
            <person name="Toyoda A."/>
            <person name="Takaki Y."/>
            <person name="Nishi S."/>
            <person name="Hori S."/>
            <person name="Arai W."/>
            <person name="Tsubouchi T."/>
            <person name="Morono Y."/>
            <person name="Uchiyama I."/>
            <person name="Ito T."/>
            <person name="Fujiyama A."/>
            <person name="Inagaki F."/>
            <person name="Takami H."/>
        </authorList>
    </citation>
    <scope>NUCLEOTIDE SEQUENCE</scope>
    <source>
        <strain evidence="1">Expedition CK06-06</strain>
    </source>
</reference>